<organism evidence="2 3">
    <name type="scientific">Linum tenue</name>
    <dbReference type="NCBI Taxonomy" id="586396"/>
    <lineage>
        <taxon>Eukaryota</taxon>
        <taxon>Viridiplantae</taxon>
        <taxon>Streptophyta</taxon>
        <taxon>Embryophyta</taxon>
        <taxon>Tracheophyta</taxon>
        <taxon>Spermatophyta</taxon>
        <taxon>Magnoliopsida</taxon>
        <taxon>eudicotyledons</taxon>
        <taxon>Gunneridae</taxon>
        <taxon>Pentapetalae</taxon>
        <taxon>rosids</taxon>
        <taxon>fabids</taxon>
        <taxon>Malpighiales</taxon>
        <taxon>Linaceae</taxon>
        <taxon>Linum</taxon>
    </lineage>
</organism>
<dbReference type="EMBL" id="CAMGYJ010000007">
    <property type="protein sequence ID" value="CAI0441761.1"/>
    <property type="molecule type" value="Genomic_DNA"/>
</dbReference>
<proteinExistence type="predicted"/>
<evidence type="ECO:0000313" key="2">
    <source>
        <dbReference type="EMBL" id="CAI0441761.1"/>
    </source>
</evidence>
<evidence type="ECO:0000256" key="1">
    <source>
        <dbReference type="SAM" id="MobiDB-lite"/>
    </source>
</evidence>
<dbReference type="Proteomes" id="UP001154282">
    <property type="component" value="Unassembled WGS sequence"/>
</dbReference>
<gene>
    <name evidence="2" type="ORF">LITE_LOCUS27012</name>
</gene>
<comment type="caution">
    <text evidence="2">The sequence shown here is derived from an EMBL/GenBank/DDBJ whole genome shotgun (WGS) entry which is preliminary data.</text>
</comment>
<feature type="region of interest" description="Disordered" evidence="1">
    <location>
        <begin position="23"/>
        <end position="55"/>
    </location>
</feature>
<name>A0AAV0M7B3_9ROSI</name>
<accession>A0AAV0M7B3</accession>
<protein>
    <submittedName>
        <fullName evidence="2">Uncharacterized protein</fullName>
    </submittedName>
</protein>
<keyword evidence="3" id="KW-1185">Reference proteome</keyword>
<reference evidence="2" key="1">
    <citation type="submission" date="2022-08" db="EMBL/GenBank/DDBJ databases">
        <authorList>
            <person name="Gutierrez-Valencia J."/>
        </authorList>
    </citation>
    <scope>NUCLEOTIDE SEQUENCE</scope>
</reference>
<dbReference type="AlphaFoldDB" id="A0AAV0M7B3"/>
<sequence length="106" mass="11730">MASDESSVVLSFVDDFLDPDDGYDLHSSHPHSHHNLSRPSVCTSSMYTNDGDDDEDEAMSRMFMSGLSIDNFDADAELSNQNPKWVRPNPTLGLVRLGLISSDKKP</sequence>
<evidence type="ECO:0000313" key="3">
    <source>
        <dbReference type="Proteomes" id="UP001154282"/>
    </source>
</evidence>